<dbReference type="AlphaFoldDB" id="A0A2R8BGT3"/>
<sequence>MDDLKEGDVVVVQAFDDLPEHLFEVHEVHEDCVTGCAITGPLVGVYGEPEFELILRITYRAVTPNPIQRRQETTDVCSD</sequence>
<proteinExistence type="predicted"/>
<dbReference type="RefSeq" id="WP_108829304.1">
    <property type="nucleotide sequence ID" value="NZ_OMOR01000001.1"/>
</dbReference>
<dbReference type="Proteomes" id="UP000244880">
    <property type="component" value="Unassembled WGS sequence"/>
</dbReference>
<evidence type="ECO:0000313" key="1">
    <source>
        <dbReference type="EMBL" id="SPH22349.1"/>
    </source>
</evidence>
<dbReference type="EMBL" id="OMOR01000001">
    <property type="protein sequence ID" value="SPH22349.1"/>
    <property type="molecule type" value="Genomic_DNA"/>
</dbReference>
<dbReference type="OrthoDB" id="7745493at2"/>
<name>A0A2R8BGT3_9RHOB</name>
<evidence type="ECO:0008006" key="3">
    <source>
        <dbReference type="Google" id="ProtNLM"/>
    </source>
</evidence>
<evidence type="ECO:0000313" key="2">
    <source>
        <dbReference type="Proteomes" id="UP000244880"/>
    </source>
</evidence>
<reference evidence="1 2" key="1">
    <citation type="submission" date="2018-03" db="EMBL/GenBank/DDBJ databases">
        <authorList>
            <person name="Keele B.F."/>
        </authorList>
    </citation>
    <scope>NUCLEOTIDE SEQUENCE [LARGE SCALE GENOMIC DNA]</scope>
    <source>
        <strain evidence="1 2">CECT 8599</strain>
    </source>
</reference>
<protein>
    <recommendedName>
        <fullName evidence="3">DUF4926 domain-containing protein</fullName>
    </recommendedName>
</protein>
<gene>
    <name evidence="1" type="ORF">ASD8599_03093</name>
</gene>
<keyword evidence="2" id="KW-1185">Reference proteome</keyword>
<accession>A0A2R8BGT3</accession>
<organism evidence="1 2">
    <name type="scientific">Ascidiaceihabitans donghaensis</name>
    <dbReference type="NCBI Taxonomy" id="1510460"/>
    <lineage>
        <taxon>Bacteria</taxon>
        <taxon>Pseudomonadati</taxon>
        <taxon>Pseudomonadota</taxon>
        <taxon>Alphaproteobacteria</taxon>
        <taxon>Rhodobacterales</taxon>
        <taxon>Paracoccaceae</taxon>
        <taxon>Ascidiaceihabitans</taxon>
    </lineage>
</organism>